<dbReference type="PROSITE" id="PS51186">
    <property type="entry name" value="GNAT"/>
    <property type="match status" value="1"/>
</dbReference>
<evidence type="ECO:0000259" key="1">
    <source>
        <dbReference type="PROSITE" id="PS51186"/>
    </source>
</evidence>
<dbReference type="Proteomes" id="UP001242368">
    <property type="component" value="Unassembled WGS sequence"/>
</dbReference>
<dbReference type="Pfam" id="PF13302">
    <property type="entry name" value="Acetyltransf_3"/>
    <property type="match status" value="1"/>
</dbReference>
<evidence type="ECO:0000313" key="2">
    <source>
        <dbReference type="EMBL" id="MDN3705882.1"/>
    </source>
</evidence>
<organism evidence="2 3">
    <name type="scientific">Paenimyroides ceti</name>
    <dbReference type="NCBI Taxonomy" id="395087"/>
    <lineage>
        <taxon>Bacteria</taxon>
        <taxon>Pseudomonadati</taxon>
        <taxon>Bacteroidota</taxon>
        <taxon>Flavobacteriia</taxon>
        <taxon>Flavobacteriales</taxon>
        <taxon>Flavobacteriaceae</taxon>
        <taxon>Paenimyroides</taxon>
    </lineage>
</organism>
<proteinExistence type="predicted"/>
<dbReference type="RefSeq" id="WP_290362030.1">
    <property type="nucleotide sequence ID" value="NZ_JAUFQU010000001.1"/>
</dbReference>
<dbReference type="EMBL" id="JAUFQU010000001">
    <property type="protein sequence ID" value="MDN3705882.1"/>
    <property type="molecule type" value="Genomic_DNA"/>
</dbReference>
<sequence>METIIETERLLIRKIDISDKKGMYLLDSDPEVHRYLGAKPISHEEEALTYIEFIQQQYRDNGIARWAVIEKETGEFIGWTGFKLITNTINAHTNYLDVGYRFIKSAWGKGYATECGKACMEYAKKHLARYELYAMTEIGNSNSKKVLEKLGFEAVEIFDFEGDPHYWYNLRN</sequence>
<dbReference type="InterPro" id="IPR000182">
    <property type="entry name" value="GNAT_dom"/>
</dbReference>
<dbReference type="Gene3D" id="3.40.630.30">
    <property type="match status" value="1"/>
</dbReference>
<protein>
    <submittedName>
        <fullName evidence="2">GNAT family N-acetyltransferase</fullName>
    </submittedName>
</protein>
<evidence type="ECO:0000313" key="3">
    <source>
        <dbReference type="Proteomes" id="UP001242368"/>
    </source>
</evidence>
<gene>
    <name evidence="2" type="ORF">QW060_01925</name>
</gene>
<dbReference type="SUPFAM" id="SSF55729">
    <property type="entry name" value="Acyl-CoA N-acyltransferases (Nat)"/>
    <property type="match status" value="1"/>
</dbReference>
<keyword evidence="3" id="KW-1185">Reference proteome</keyword>
<dbReference type="InterPro" id="IPR051531">
    <property type="entry name" value="N-acetyltransferase"/>
</dbReference>
<dbReference type="InterPro" id="IPR016181">
    <property type="entry name" value="Acyl_CoA_acyltransferase"/>
</dbReference>
<name>A0ABT8CQJ8_9FLAO</name>
<accession>A0ABT8CQJ8</accession>
<comment type="caution">
    <text evidence="2">The sequence shown here is derived from an EMBL/GenBank/DDBJ whole genome shotgun (WGS) entry which is preliminary data.</text>
</comment>
<feature type="domain" description="N-acetyltransferase" evidence="1">
    <location>
        <begin position="10"/>
        <end position="172"/>
    </location>
</feature>
<dbReference type="PANTHER" id="PTHR43792">
    <property type="entry name" value="GNAT FAMILY, PUTATIVE (AFU_ORTHOLOGUE AFUA_3G00765)-RELATED-RELATED"/>
    <property type="match status" value="1"/>
</dbReference>
<reference evidence="3" key="1">
    <citation type="journal article" date="2019" name="Int. J. Syst. Evol. Microbiol.">
        <title>The Global Catalogue of Microorganisms (GCM) 10K type strain sequencing project: providing services to taxonomists for standard genome sequencing and annotation.</title>
        <authorList>
            <consortium name="The Broad Institute Genomics Platform"/>
            <consortium name="The Broad Institute Genome Sequencing Center for Infectious Disease"/>
            <person name="Wu L."/>
            <person name="Ma J."/>
        </authorList>
    </citation>
    <scope>NUCLEOTIDE SEQUENCE [LARGE SCALE GENOMIC DNA]</scope>
    <source>
        <strain evidence="3">CECT 7184</strain>
    </source>
</reference>
<dbReference type="PANTHER" id="PTHR43792:SF16">
    <property type="entry name" value="N-ACETYLTRANSFERASE DOMAIN-CONTAINING PROTEIN"/>
    <property type="match status" value="1"/>
</dbReference>